<reference evidence="1 2" key="1">
    <citation type="submission" date="2024-09" db="EMBL/GenBank/DDBJ databases">
        <authorList>
            <consortium name="All-Russian atlas of soil microorganisms"/>
            <consortium name="as a basis for the search for new antimicrobial producers and enzymes with unique properties"/>
            <person name="Sokolova E.A."/>
            <person name="Voronina E.N."/>
        </authorList>
    </citation>
    <scope>NUCLEOTIDE SEQUENCE [LARGE SCALE GENOMIC DNA]</scope>
    <source>
        <strain evidence="1 2">AF-22b-331.1</strain>
    </source>
</reference>
<comment type="caution">
    <text evidence="1">The sequence shown here is derived from an EMBL/GenBank/DDBJ whole genome shotgun (WGS) entry which is preliminary data.</text>
</comment>
<gene>
    <name evidence="1" type="ORF">ACEU0G_002606</name>
</gene>
<evidence type="ECO:0000313" key="1">
    <source>
        <dbReference type="EMBL" id="MFG6108616.1"/>
    </source>
</evidence>
<protein>
    <submittedName>
        <fullName evidence="1">Uncharacterized protein</fullName>
    </submittedName>
</protein>
<proteinExistence type="predicted"/>
<accession>A0ABW7CUI8</accession>
<dbReference type="Proteomes" id="UP001605261">
    <property type="component" value="Unassembled WGS sequence"/>
</dbReference>
<name>A0ABW7CUI8_9GAMM</name>
<evidence type="ECO:0000313" key="2">
    <source>
        <dbReference type="Proteomes" id="UP001605261"/>
    </source>
</evidence>
<organism evidence="1 2">
    <name type="scientific">Stenotrophomonas nematodicola</name>
    <dbReference type="NCBI Taxonomy" id="2656746"/>
    <lineage>
        <taxon>Bacteria</taxon>
        <taxon>Pseudomonadati</taxon>
        <taxon>Pseudomonadota</taxon>
        <taxon>Gammaproteobacteria</taxon>
        <taxon>Lysobacterales</taxon>
        <taxon>Lysobacteraceae</taxon>
        <taxon>Stenotrophomonas</taxon>
    </lineage>
</organism>
<sequence length="76" mass="8568">MLDLLYGAVFFNGEKAWPEVDPQHSPFNIHLSRDRYVGRLGALDAACIEKPLRFSGEQKVQCCVTPIDTRWNAFAG</sequence>
<dbReference type="RefSeq" id="WP_394161881.1">
    <property type="nucleotide sequence ID" value="NZ_JBHGCJ010000003.1"/>
</dbReference>
<keyword evidence="2" id="KW-1185">Reference proteome</keyword>
<dbReference type="EMBL" id="JBHGCJ010000003">
    <property type="protein sequence ID" value="MFG6108616.1"/>
    <property type="molecule type" value="Genomic_DNA"/>
</dbReference>